<dbReference type="AlphaFoldDB" id="A0AAV0DZK6"/>
<keyword evidence="3" id="KW-1185">Reference proteome</keyword>
<dbReference type="Proteomes" id="UP001152523">
    <property type="component" value="Unassembled WGS sequence"/>
</dbReference>
<proteinExistence type="predicted"/>
<protein>
    <submittedName>
        <fullName evidence="2">Uncharacterized protein</fullName>
    </submittedName>
</protein>
<evidence type="ECO:0000256" key="1">
    <source>
        <dbReference type="SAM" id="MobiDB-lite"/>
    </source>
</evidence>
<sequence>MFMAIGGGGFFSSSDSGCNKGLAFLLLRQKTGEKPMRVTPCNQFELADKETNSDLHLASCKSTFVRSCASLVCFGRASATEHDNPSPCSPSVKAKDQTHSSSPVNEGIASAQNALRSSLKKEANITRSSSESGNECGEIRDKSNVGLGPTEKRKVQWTDTSGGELFEVREFVLSEEDDSDNDFDSKSLRSCSCKIM</sequence>
<evidence type="ECO:0000313" key="3">
    <source>
        <dbReference type="Proteomes" id="UP001152523"/>
    </source>
</evidence>
<organism evidence="2 3">
    <name type="scientific">Cuscuta epithymum</name>
    <dbReference type="NCBI Taxonomy" id="186058"/>
    <lineage>
        <taxon>Eukaryota</taxon>
        <taxon>Viridiplantae</taxon>
        <taxon>Streptophyta</taxon>
        <taxon>Embryophyta</taxon>
        <taxon>Tracheophyta</taxon>
        <taxon>Spermatophyta</taxon>
        <taxon>Magnoliopsida</taxon>
        <taxon>eudicotyledons</taxon>
        <taxon>Gunneridae</taxon>
        <taxon>Pentapetalae</taxon>
        <taxon>asterids</taxon>
        <taxon>lamiids</taxon>
        <taxon>Solanales</taxon>
        <taxon>Convolvulaceae</taxon>
        <taxon>Cuscuteae</taxon>
        <taxon>Cuscuta</taxon>
        <taxon>Cuscuta subgen. Cuscuta</taxon>
    </lineage>
</organism>
<reference evidence="2" key="1">
    <citation type="submission" date="2022-07" db="EMBL/GenBank/DDBJ databases">
        <authorList>
            <person name="Macas J."/>
            <person name="Novak P."/>
            <person name="Neumann P."/>
        </authorList>
    </citation>
    <scope>NUCLEOTIDE SEQUENCE</scope>
</reference>
<feature type="region of interest" description="Disordered" evidence="1">
    <location>
        <begin position="78"/>
        <end position="159"/>
    </location>
</feature>
<feature type="compositionally biased region" description="Polar residues" evidence="1">
    <location>
        <begin position="99"/>
        <end position="116"/>
    </location>
</feature>
<dbReference type="PANTHER" id="PTHR33401">
    <property type="entry name" value="LIGHT-HARVESTING COMPLEX-LIKE PROTEIN OHP2, CHLOROPLASTIC"/>
    <property type="match status" value="1"/>
</dbReference>
<dbReference type="EMBL" id="CAMAPF010000204">
    <property type="protein sequence ID" value="CAH9113231.1"/>
    <property type="molecule type" value="Genomic_DNA"/>
</dbReference>
<accession>A0AAV0DZK6</accession>
<feature type="region of interest" description="Disordered" evidence="1">
    <location>
        <begin position="176"/>
        <end position="196"/>
    </location>
</feature>
<evidence type="ECO:0000313" key="2">
    <source>
        <dbReference type="EMBL" id="CAH9113231.1"/>
    </source>
</evidence>
<dbReference type="PANTHER" id="PTHR33401:SF3">
    <property type="entry name" value="LOW AFFINITY POTASSIUM TRANSPORT SYSTEM PROTEIN"/>
    <property type="match status" value="1"/>
</dbReference>
<gene>
    <name evidence="2" type="ORF">CEPIT_LOCUS20211</name>
</gene>
<name>A0AAV0DZK6_9ASTE</name>
<comment type="caution">
    <text evidence="2">The sequence shown here is derived from an EMBL/GenBank/DDBJ whole genome shotgun (WGS) entry which is preliminary data.</text>
</comment>